<dbReference type="AlphaFoldDB" id="A0A2M4DJS7"/>
<accession>A0A2M4DJS7</accession>
<proteinExistence type="predicted"/>
<sequence length="70" mass="7683">MIILFVLVFLLAQGGALWFAADELVVFVSVGPTASAHSVQCTVNNRDMTAKDTDKYVLDFSACRRVMLCL</sequence>
<organism evidence="2">
    <name type="scientific">Anopheles darlingi</name>
    <name type="common">Mosquito</name>
    <dbReference type="NCBI Taxonomy" id="43151"/>
    <lineage>
        <taxon>Eukaryota</taxon>
        <taxon>Metazoa</taxon>
        <taxon>Ecdysozoa</taxon>
        <taxon>Arthropoda</taxon>
        <taxon>Hexapoda</taxon>
        <taxon>Insecta</taxon>
        <taxon>Pterygota</taxon>
        <taxon>Neoptera</taxon>
        <taxon>Endopterygota</taxon>
        <taxon>Diptera</taxon>
        <taxon>Nematocera</taxon>
        <taxon>Culicoidea</taxon>
        <taxon>Culicidae</taxon>
        <taxon>Anophelinae</taxon>
        <taxon>Anopheles</taxon>
    </lineage>
</organism>
<feature type="signal peptide" evidence="1">
    <location>
        <begin position="1"/>
        <end position="16"/>
    </location>
</feature>
<dbReference type="EMBL" id="GGFL01013619">
    <property type="protein sequence ID" value="MBW77797.1"/>
    <property type="molecule type" value="Transcribed_RNA"/>
</dbReference>
<reference evidence="2" key="1">
    <citation type="submission" date="2018-01" db="EMBL/GenBank/DDBJ databases">
        <title>An insight into the sialome of Amazonian anophelines.</title>
        <authorList>
            <person name="Ribeiro J.M."/>
            <person name="Scarpassa V."/>
            <person name="Calvo E."/>
        </authorList>
    </citation>
    <scope>NUCLEOTIDE SEQUENCE</scope>
</reference>
<protein>
    <submittedName>
        <fullName evidence="2">Putative secreted protein</fullName>
    </submittedName>
</protein>
<feature type="chain" id="PRO_5014663140" evidence="1">
    <location>
        <begin position="17"/>
        <end position="70"/>
    </location>
</feature>
<name>A0A2M4DJS7_ANODA</name>
<evidence type="ECO:0000313" key="2">
    <source>
        <dbReference type="EMBL" id="MBW77797.1"/>
    </source>
</evidence>
<keyword evidence="1" id="KW-0732">Signal</keyword>
<evidence type="ECO:0000256" key="1">
    <source>
        <dbReference type="SAM" id="SignalP"/>
    </source>
</evidence>